<evidence type="ECO:0000256" key="9">
    <source>
        <dbReference type="ARBA" id="ARBA00023004"/>
    </source>
</evidence>
<dbReference type="PROSITE" id="PS50893">
    <property type="entry name" value="ABC_TRANSPORTER_2"/>
    <property type="match status" value="1"/>
</dbReference>
<comment type="cofactor">
    <cofactor evidence="1">
        <name>heme b</name>
        <dbReference type="ChEBI" id="CHEBI:60344"/>
    </cofactor>
</comment>
<dbReference type="InterPro" id="IPR003439">
    <property type="entry name" value="ABC_transporter-like_ATP-bd"/>
</dbReference>
<name>S4N341_9ACTN</name>
<proteinExistence type="inferred from homology"/>
<dbReference type="PATRIC" id="fig|1283301.3.peg.1077"/>
<dbReference type="SUPFAM" id="SSF54909">
    <property type="entry name" value="Dimeric alpha+beta barrel"/>
    <property type="match status" value="1"/>
</dbReference>
<evidence type="ECO:0000256" key="6">
    <source>
        <dbReference type="ARBA" id="ARBA00022741"/>
    </source>
</evidence>
<dbReference type="InterPro" id="IPR048328">
    <property type="entry name" value="Dyp_perox_C"/>
</dbReference>
<dbReference type="EMBL" id="AOPY01001294">
    <property type="protein sequence ID" value="EPJ41857.1"/>
    <property type="molecule type" value="Genomic_DNA"/>
</dbReference>
<dbReference type="RefSeq" id="WP_020270102.1">
    <property type="nucleotide sequence ID" value="NZ_KE354034.1"/>
</dbReference>
<dbReference type="GO" id="GO:0046872">
    <property type="term" value="F:metal ion binding"/>
    <property type="evidence" value="ECO:0007669"/>
    <property type="project" value="UniProtKB-KW"/>
</dbReference>
<dbReference type="AlphaFoldDB" id="S4N341"/>
<dbReference type="NCBIfam" id="TIGR01413">
    <property type="entry name" value="Dyp_perox_fam"/>
    <property type="match status" value="1"/>
</dbReference>
<keyword evidence="3" id="KW-0813">Transport</keyword>
<dbReference type="Gene3D" id="3.40.50.300">
    <property type="entry name" value="P-loop containing nucleotide triphosphate hydrolases"/>
    <property type="match status" value="1"/>
</dbReference>
<dbReference type="GO" id="GO:0020037">
    <property type="term" value="F:heme binding"/>
    <property type="evidence" value="ECO:0007669"/>
    <property type="project" value="InterPro"/>
</dbReference>
<evidence type="ECO:0000256" key="2">
    <source>
        <dbReference type="ARBA" id="ARBA00005417"/>
    </source>
</evidence>
<evidence type="ECO:0000256" key="5">
    <source>
        <dbReference type="ARBA" id="ARBA00022723"/>
    </source>
</evidence>
<accession>S4N341</accession>
<dbReference type="InterPro" id="IPR017871">
    <property type="entry name" value="ABC_transporter-like_CS"/>
</dbReference>
<dbReference type="InterPro" id="IPR011008">
    <property type="entry name" value="Dimeric_a/b-barrel"/>
</dbReference>
<feature type="compositionally biased region" description="Polar residues" evidence="11">
    <location>
        <begin position="369"/>
        <end position="379"/>
    </location>
</feature>
<comment type="similarity">
    <text evidence="2">Belongs to the ABC transporter superfamily.</text>
</comment>
<evidence type="ECO:0000256" key="7">
    <source>
        <dbReference type="ARBA" id="ARBA00022840"/>
    </source>
</evidence>
<keyword evidence="5" id="KW-0479">Metal-binding</keyword>
<keyword evidence="9" id="KW-0408">Iron</keyword>
<dbReference type="InterPro" id="IPR027417">
    <property type="entry name" value="P-loop_NTPase"/>
</dbReference>
<keyword evidence="14" id="KW-1185">Reference proteome</keyword>
<keyword evidence="6" id="KW-0547">Nucleotide-binding</keyword>
<dbReference type="InterPro" id="IPR048327">
    <property type="entry name" value="Dyp_perox_N"/>
</dbReference>
<gene>
    <name evidence="13" type="ORF">STAFG_1095</name>
</gene>
<comment type="similarity">
    <text evidence="10">Belongs to the DyP-type peroxidase family.</text>
</comment>
<evidence type="ECO:0000256" key="1">
    <source>
        <dbReference type="ARBA" id="ARBA00001970"/>
    </source>
</evidence>
<dbReference type="Pfam" id="PF20628">
    <property type="entry name" value="Dyp_perox_C"/>
    <property type="match status" value="1"/>
</dbReference>
<dbReference type="Proteomes" id="UP000015001">
    <property type="component" value="Unassembled WGS sequence"/>
</dbReference>
<feature type="region of interest" description="Disordered" evidence="11">
    <location>
        <begin position="358"/>
        <end position="379"/>
    </location>
</feature>
<protein>
    <submittedName>
        <fullName evidence="13">Putative Oligopeptide transport ATP-binding protein OppF</fullName>
    </submittedName>
</protein>
<comment type="caution">
    <text evidence="13">The sequence shown here is derived from an EMBL/GenBank/DDBJ whole genome shotgun (WGS) entry which is preliminary data.</text>
</comment>
<dbReference type="PROSITE" id="PS00211">
    <property type="entry name" value="ABC_TRANSPORTER_1"/>
    <property type="match status" value="1"/>
</dbReference>
<evidence type="ECO:0000259" key="12">
    <source>
        <dbReference type="PROSITE" id="PS50893"/>
    </source>
</evidence>
<keyword evidence="7 13" id="KW-0067">ATP-binding</keyword>
<dbReference type="SUPFAM" id="SSF52540">
    <property type="entry name" value="P-loop containing nucleoside triphosphate hydrolases"/>
    <property type="match status" value="1"/>
</dbReference>
<evidence type="ECO:0000256" key="10">
    <source>
        <dbReference type="ARBA" id="ARBA00025737"/>
    </source>
</evidence>
<keyword evidence="8" id="KW-0560">Oxidoreductase</keyword>
<dbReference type="GO" id="GO:0005524">
    <property type="term" value="F:ATP binding"/>
    <property type="evidence" value="ECO:0007669"/>
    <property type="project" value="UniProtKB-KW"/>
</dbReference>
<dbReference type="InterPro" id="IPR006314">
    <property type="entry name" value="Dyp_peroxidase"/>
</dbReference>
<sequence>MTSPLPSGETLPQPALNPPASVAVFLVATIDPGGEAVVREVLGSLAGLVRSVGFPSPDGGLGCVAGIGARAWDRLFGGPRPAELHPFRELAGPRHHAPATPGDLFFHIKSARTDLCFALAAELVRRLRGTVTVRDETQAFSYFDSRNVLGFVDGTENPVGRAAADAALVGEEDPGFSGGSYAIVQKYLHDVDAWDALAAEAQEKVIGRTKLTDLELDAPGSHKDVNTVLGPDGSEQKILRSAMPFGRPGPARARVRELLEQVGLPATAADRYPHELSGGQRQRVAIARALAADPDVLFCDEVTSALDAETAVAVMDLLTELRDRRGLALVLVSHDLRLVADRTDELIVMSGGRVAEAGPTRRLLGSPEGLTSPSPAGAE</sequence>
<feature type="domain" description="ABC transporter" evidence="12">
    <location>
        <begin position="133"/>
        <end position="376"/>
    </location>
</feature>
<dbReference type="Pfam" id="PF04261">
    <property type="entry name" value="Dyp_perox_N"/>
    <property type="match status" value="1"/>
</dbReference>
<evidence type="ECO:0000256" key="8">
    <source>
        <dbReference type="ARBA" id="ARBA00023002"/>
    </source>
</evidence>
<evidence type="ECO:0000313" key="13">
    <source>
        <dbReference type="EMBL" id="EPJ41857.1"/>
    </source>
</evidence>
<evidence type="ECO:0000256" key="4">
    <source>
        <dbReference type="ARBA" id="ARBA00022559"/>
    </source>
</evidence>
<dbReference type="HOGENOM" id="CLU_729388_0_0_11"/>
<keyword evidence="4" id="KW-0575">Peroxidase</keyword>
<dbReference type="PANTHER" id="PTHR43776:SF7">
    <property type="entry name" value="D,D-DIPEPTIDE TRANSPORT ATP-BINDING PROTEIN DDPF-RELATED"/>
    <property type="match status" value="1"/>
</dbReference>
<dbReference type="PANTHER" id="PTHR43776">
    <property type="entry name" value="TRANSPORT ATP-BINDING PROTEIN"/>
    <property type="match status" value="1"/>
</dbReference>
<evidence type="ECO:0000256" key="3">
    <source>
        <dbReference type="ARBA" id="ARBA00022448"/>
    </source>
</evidence>
<reference evidence="13" key="1">
    <citation type="submission" date="2013-02" db="EMBL/GenBank/DDBJ databases">
        <title>Draft Genome Sequence of Streptomyces afghaniensis, Which Produces Compounds of the Julimycin B-Complex.</title>
        <authorList>
            <person name="Gruening B.A."/>
            <person name="Praeg A."/>
            <person name="Erxleben A."/>
            <person name="Guenther S."/>
            <person name="Fiedler H.-P."/>
            <person name="Goodfellow M."/>
            <person name="Mueller M."/>
        </authorList>
    </citation>
    <scope>NUCLEOTIDE SEQUENCE [LARGE SCALE GENOMIC DNA]</scope>
    <source>
        <strain evidence="13">772</strain>
    </source>
</reference>
<dbReference type="GO" id="GO:0016887">
    <property type="term" value="F:ATP hydrolysis activity"/>
    <property type="evidence" value="ECO:0007669"/>
    <property type="project" value="InterPro"/>
</dbReference>
<organism evidence="13 14">
    <name type="scientific">Streptomyces afghaniensis 772</name>
    <dbReference type="NCBI Taxonomy" id="1283301"/>
    <lineage>
        <taxon>Bacteria</taxon>
        <taxon>Bacillati</taxon>
        <taxon>Actinomycetota</taxon>
        <taxon>Actinomycetes</taxon>
        <taxon>Kitasatosporales</taxon>
        <taxon>Streptomycetaceae</taxon>
        <taxon>Streptomyces</taxon>
    </lineage>
</organism>
<evidence type="ECO:0000313" key="14">
    <source>
        <dbReference type="Proteomes" id="UP000015001"/>
    </source>
</evidence>
<dbReference type="InterPro" id="IPR050319">
    <property type="entry name" value="ABC_transp_ATP-bind"/>
</dbReference>
<evidence type="ECO:0000256" key="11">
    <source>
        <dbReference type="SAM" id="MobiDB-lite"/>
    </source>
</evidence>
<dbReference type="GO" id="GO:0004601">
    <property type="term" value="F:peroxidase activity"/>
    <property type="evidence" value="ECO:0007669"/>
    <property type="project" value="UniProtKB-KW"/>
</dbReference>
<dbReference type="PROSITE" id="PS51404">
    <property type="entry name" value="DYP_PEROXIDASE"/>
    <property type="match status" value="1"/>
</dbReference>